<dbReference type="EMBL" id="FXYH01000001">
    <property type="protein sequence ID" value="SMX33134.1"/>
    <property type="molecule type" value="Genomic_DNA"/>
</dbReference>
<dbReference type="Proteomes" id="UP000220836">
    <property type="component" value="Unassembled WGS sequence"/>
</dbReference>
<accession>A0A238JSI4</accession>
<evidence type="ECO:0000313" key="1">
    <source>
        <dbReference type="EMBL" id="SMX33134.1"/>
    </source>
</evidence>
<gene>
    <name evidence="1" type="ORF">PEV8663_00176</name>
</gene>
<evidence type="ECO:0000313" key="2">
    <source>
        <dbReference type="Proteomes" id="UP000220836"/>
    </source>
</evidence>
<reference evidence="1 2" key="1">
    <citation type="submission" date="2017-05" db="EMBL/GenBank/DDBJ databases">
        <authorList>
            <person name="Song R."/>
            <person name="Chenine A.L."/>
            <person name="Ruprecht R.M."/>
        </authorList>
    </citation>
    <scope>NUCLEOTIDE SEQUENCE [LARGE SCALE GENOMIC DNA]</scope>
    <source>
        <strain evidence="1 2">CECT 8663</strain>
    </source>
</reference>
<proteinExistence type="predicted"/>
<sequence>MSDLKDSLLNAKYIDIISLADFVVRDCGLPDMDEDGNLMPQANEVAAALFRWAAGAHAAPGTLETLDDAATVDASFDEFDENGDPLMDAETAEKREAEIKAQAEETN</sequence>
<name>A0A238JSI4_9RHOB</name>
<protein>
    <submittedName>
        <fullName evidence="1">Uncharacterized protein</fullName>
    </submittedName>
</protein>
<dbReference type="RefSeq" id="WP_097802732.1">
    <property type="nucleotide sequence ID" value="NZ_FXYH01000001.1"/>
</dbReference>
<dbReference type="OrthoDB" id="7875865at2"/>
<keyword evidence="2" id="KW-1185">Reference proteome</keyword>
<dbReference type="AlphaFoldDB" id="A0A238JSI4"/>
<organism evidence="1 2">
    <name type="scientific">Pelagimonas varians</name>
    <dbReference type="NCBI Taxonomy" id="696760"/>
    <lineage>
        <taxon>Bacteria</taxon>
        <taxon>Pseudomonadati</taxon>
        <taxon>Pseudomonadota</taxon>
        <taxon>Alphaproteobacteria</taxon>
        <taxon>Rhodobacterales</taxon>
        <taxon>Roseobacteraceae</taxon>
        <taxon>Pelagimonas</taxon>
    </lineage>
</organism>